<proteinExistence type="predicted"/>
<keyword evidence="1" id="KW-0732">Signal</keyword>
<feature type="chain" id="PRO_5036410776" evidence="1">
    <location>
        <begin position="17"/>
        <end position="154"/>
    </location>
</feature>
<evidence type="ECO:0000313" key="2">
    <source>
        <dbReference type="EMBL" id="CAF1145719.1"/>
    </source>
</evidence>
<dbReference type="Proteomes" id="UP000663891">
    <property type="component" value="Unassembled WGS sequence"/>
</dbReference>
<name>A0A814SB45_9BILA</name>
<organism evidence="2 4">
    <name type="scientific">Adineta steineri</name>
    <dbReference type="NCBI Taxonomy" id="433720"/>
    <lineage>
        <taxon>Eukaryota</taxon>
        <taxon>Metazoa</taxon>
        <taxon>Spiralia</taxon>
        <taxon>Gnathifera</taxon>
        <taxon>Rotifera</taxon>
        <taxon>Eurotatoria</taxon>
        <taxon>Bdelloidea</taxon>
        <taxon>Adinetida</taxon>
        <taxon>Adinetidae</taxon>
        <taxon>Adineta</taxon>
    </lineage>
</organism>
<sequence>MFKFILIFVIIQQVYSTDEQTHSLSKHPLFIKIFRLLDQLLLQVHEMQILIIRTYDMINELPYDLRPFYSECVNETNNVSKIHYSSNLNEAAIIRIPQIKTQLTQATTIEQQLNIMNITDRIVADISLNTIKPSFSLITEILDCFKSKSKLTMV</sequence>
<dbReference type="EMBL" id="CAJNON010000255">
    <property type="protein sequence ID" value="CAF1145719.1"/>
    <property type="molecule type" value="Genomic_DNA"/>
</dbReference>
<feature type="signal peptide" evidence="1">
    <location>
        <begin position="1"/>
        <end position="16"/>
    </location>
</feature>
<dbReference type="AlphaFoldDB" id="A0A814SB45"/>
<accession>A0A814SB45</accession>
<dbReference type="OrthoDB" id="10009294at2759"/>
<dbReference type="EMBL" id="CAJOAY010013099">
    <property type="protein sequence ID" value="CAF4261020.1"/>
    <property type="molecule type" value="Genomic_DNA"/>
</dbReference>
<evidence type="ECO:0000256" key="1">
    <source>
        <dbReference type="SAM" id="SignalP"/>
    </source>
</evidence>
<reference evidence="2" key="1">
    <citation type="submission" date="2021-02" db="EMBL/GenBank/DDBJ databases">
        <authorList>
            <person name="Nowell W R."/>
        </authorList>
    </citation>
    <scope>NUCLEOTIDE SEQUENCE</scope>
</reference>
<protein>
    <submittedName>
        <fullName evidence="2">Uncharacterized protein</fullName>
    </submittedName>
</protein>
<comment type="caution">
    <text evidence="2">The sequence shown here is derived from an EMBL/GenBank/DDBJ whole genome shotgun (WGS) entry which is preliminary data.</text>
</comment>
<evidence type="ECO:0000313" key="3">
    <source>
        <dbReference type="EMBL" id="CAF4261020.1"/>
    </source>
</evidence>
<gene>
    <name evidence="3" type="ORF">OKA104_LOCUS44128</name>
    <name evidence="2" type="ORF">VCS650_LOCUS22521</name>
</gene>
<evidence type="ECO:0000313" key="4">
    <source>
        <dbReference type="Proteomes" id="UP000663891"/>
    </source>
</evidence>
<dbReference type="Proteomes" id="UP000663881">
    <property type="component" value="Unassembled WGS sequence"/>
</dbReference>